<evidence type="ECO:0000256" key="12">
    <source>
        <dbReference type="ARBA" id="ARBA00041500"/>
    </source>
</evidence>
<evidence type="ECO:0000256" key="14">
    <source>
        <dbReference type="SAM" id="MobiDB-lite"/>
    </source>
</evidence>
<keyword evidence="18" id="KW-0396">Initiation factor</keyword>
<dbReference type="GeneID" id="107218679"/>
<keyword evidence="18" id="KW-0648">Protein biosynthesis</keyword>
<feature type="region of interest" description="Disordered" evidence="14">
    <location>
        <begin position="963"/>
        <end position="986"/>
    </location>
</feature>
<dbReference type="PROSITE" id="PS50011">
    <property type="entry name" value="PROTEIN_KINASE_DOM"/>
    <property type="match status" value="1"/>
</dbReference>
<dbReference type="KEGG" id="nlo:107218679"/>
<dbReference type="InterPro" id="IPR000719">
    <property type="entry name" value="Prot_kinase_dom"/>
</dbReference>
<evidence type="ECO:0000259" key="16">
    <source>
        <dbReference type="PROSITE" id="PS50011"/>
    </source>
</evidence>
<keyword evidence="6 13" id="KW-0067">ATP-binding</keyword>
<evidence type="ECO:0000313" key="18">
    <source>
        <dbReference type="RefSeq" id="XP_015512115.2"/>
    </source>
</evidence>
<comment type="similarity">
    <text evidence="11">Belongs to the protein kinase superfamily. Ser/Thr protein kinase family. GCN2 subfamily.</text>
</comment>
<evidence type="ECO:0000256" key="9">
    <source>
        <dbReference type="ARBA" id="ARBA00023180"/>
    </source>
</evidence>
<dbReference type="Proteomes" id="UP000829291">
    <property type="component" value="Chromosome 6"/>
</dbReference>
<dbReference type="GO" id="GO:0005634">
    <property type="term" value="C:nucleus"/>
    <property type="evidence" value="ECO:0007669"/>
    <property type="project" value="TreeGrafter"/>
</dbReference>
<dbReference type="SMART" id="SM00220">
    <property type="entry name" value="S_TKc"/>
    <property type="match status" value="1"/>
</dbReference>
<dbReference type="Pfam" id="PF00069">
    <property type="entry name" value="Pkinase"/>
    <property type="match status" value="2"/>
</dbReference>
<evidence type="ECO:0000256" key="6">
    <source>
        <dbReference type="ARBA" id="ARBA00022840"/>
    </source>
</evidence>
<dbReference type="GO" id="GO:0006986">
    <property type="term" value="P:response to unfolded protein"/>
    <property type="evidence" value="ECO:0007669"/>
    <property type="project" value="UniProtKB-KW"/>
</dbReference>
<dbReference type="SUPFAM" id="SSF50998">
    <property type="entry name" value="Quinoprotein alcohol dehydrogenase-like"/>
    <property type="match status" value="1"/>
</dbReference>
<reference evidence="18" key="1">
    <citation type="submission" date="2025-08" db="UniProtKB">
        <authorList>
            <consortium name="RefSeq"/>
        </authorList>
    </citation>
    <scope>IDENTIFICATION</scope>
    <source>
        <tissue evidence="18">Thorax and Abdomen</tissue>
    </source>
</reference>
<dbReference type="InterPro" id="IPR050339">
    <property type="entry name" value="CC_SR_Kinase"/>
</dbReference>
<feature type="binding site" evidence="13">
    <location>
        <position position="549"/>
    </location>
    <ligand>
        <name>ATP</name>
        <dbReference type="ChEBI" id="CHEBI:30616"/>
    </ligand>
</feature>
<accession>A0A6J0BB10</accession>
<dbReference type="AlphaFoldDB" id="A0A6J0BB10"/>
<keyword evidence="4 18" id="KW-0418">Kinase</keyword>
<dbReference type="InterPro" id="IPR017441">
    <property type="entry name" value="Protein_kinase_ATP_BS"/>
</dbReference>
<evidence type="ECO:0000256" key="1">
    <source>
        <dbReference type="ARBA" id="ARBA00004115"/>
    </source>
</evidence>
<evidence type="ECO:0000256" key="8">
    <source>
        <dbReference type="ARBA" id="ARBA00023016"/>
    </source>
</evidence>
<evidence type="ECO:0000256" key="10">
    <source>
        <dbReference type="ARBA" id="ARBA00023230"/>
    </source>
</evidence>
<evidence type="ECO:0000256" key="15">
    <source>
        <dbReference type="SAM" id="SignalP"/>
    </source>
</evidence>
<dbReference type="OrthoDB" id="341578at2759"/>
<dbReference type="InterPro" id="IPR008271">
    <property type="entry name" value="Ser/Thr_kinase_AS"/>
</dbReference>
<dbReference type="SUPFAM" id="SSF56112">
    <property type="entry name" value="Protein kinase-like (PK-like)"/>
    <property type="match status" value="1"/>
</dbReference>
<proteinExistence type="inferred from homology"/>
<dbReference type="Gene3D" id="1.10.510.10">
    <property type="entry name" value="Transferase(Phosphotransferase) domain 1"/>
    <property type="match status" value="1"/>
</dbReference>
<feature type="chain" id="PRO_5045153360" description="PRKR-like endoplasmic reticulum kinase" evidence="15">
    <location>
        <begin position="26"/>
        <end position="986"/>
    </location>
</feature>
<dbReference type="PANTHER" id="PTHR11042">
    <property type="entry name" value="EUKARYOTIC TRANSLATION INITIATION FACTOR 2-ALPHA KINASE EIF2-ALPHA KINASE -RELATED"/>
    <property type="match status" value="1"/>
</dbReference>
<dbReference type="InParanoid" id="A0A6J0BB10"/>
<dbReference type="RefSeq" id="XP_015512115.2">
    <property type="nucleotide sequence ID" value="XM_015656629.2"/>
</dbReference>
<comment type="subcellular location">
    <subcellularLocation>
        <location evidence="1">Endoplasmic reticulum membrane</location>
        <topology evidence="1">Single-pass type I membrane protein</topology>
    </subcellularLocation>
</comment>
<evidence type="ECO:0000256" key="2">
    <source>
        <dbReference type="ARBA" id="ARBA00022679"/>
    </source>
</evidence>
<name>A0A6J0BB10_NEOLC</name>
<dbReference type="InterPro" id="IPR015943">
    <property type="entry name" value="WD40/YVTN_repeat-like_dom_sf"/>
</dbReference>
<feature type="domain" description="Protein kinase" evidence="16">
    <location>
        <begin position="520"/>
        <end position="944"/>
    </location>
</feature>
<evidence type="ECO:0000256" key="11">
    <source>
        <dbReference type="ARBA" id="ARBA00037982"/>
    </source>
</evidence>
<dbReference type="Gene3D" id="3.30.200.20">
    <property type="entry name" value="Phosphorylase Kinase, domain 1"/>
    <property type="match status" value="1"/>
</dbReference>
<dbReference type="PROSITE" id="PS00107">
    <property type="entry name" value="PROTEIN_KINASE_ATP"/>
    <property type="match status" value="1"/>
</dbReference>
<dbReference type="InterPro" id="IPR011009">
    <property type="entry name" value="Kinase-like_dom_sf"/>
</dbReference>
<feature type="compositionally biased region" description="Low complexity" evidence="14">
    <location>
        <begin position="971"/>
        <end position="986"/>
    </location>
</feature>
<keyword evidence="7" id="KW-0810">Translation regulation</keyword>
<evidence type="ECO:0000256" key="4">
    <source>
        <dbReference type="ARBA" id="ARBA00022777"/>
    </source>
</evidence>
<dbReference type="GO" id="GO:0005789">
    <property type="term" value="C:endoplasmic reticulum membrane"/>
    <property type="evidence" value="ECO:0007669"/>
    <property type="project" value="UniProtKB-SubCell"/>
</dbReference>
<keyword evidence="5" id="KW-0256">Endoplasmic reticulum</keyword>
<keyword evidence="2" id="KW-0808">Transferase</keyword>
<keyword evidence="15" id="KW-0732">Signal</keyword>
<dbReference type="Gene3D" id="2.130.10.10">
    <property type="entry name" value="YVTN repeat-like/Quinoprotein amine dehydrogenase"/>
    <property type="match status" value="1"/>
</dbReference>
<dbReference type="GO" id="GO:0004694">
    <property type="term" value="F:eukaryotic translation initiation factor 2alpha kinase activity"/>
    <property type="evidence" value="ECO:0007669"/>
    <property type="project" value="TreeGrafter"/>
</dbReference>
<gene>
    <name evidence="18" type="primary">LOC107218679</name>
</gene>
<evidence type="ECO:0000256" key="13">
    <source>
        <dbReference type="PROSITE-ProRule" id="PRU10141"/>
    </source>
</evidence>
<dbReference type="InterPro" id="IPR011047">
    <property type="entry name" value="Quinoprotein_ADH-like_sf"/>
</dbReference>
<feature type="signal peptide" evidence="15">
    <location>
        <begin position="1"/>
        <end position="25"/>
    </location>
</feature>
<keyword evidence="17" id="KW-1185">Reference proteome</keyword>
<dbReference type="GO" id="GO:0005524">
    <property type="term" value="F:ATP binding"/>
    <property type="evidence" value="ECO:0007669"/>
    <property type="project" value="UniProtKB-UniRule"/>
</dbReference>
<evidence type="ECO:0000256" key="7">
    <source>
        <dbReference type="ARBA" id="ARBA00022845"/>
    </source>
</evidence>
<keyword evidence="9" id="KW-0325">Glycoprotein</keyword>
<dbReference type="PANTHER" id="PTHR11042:SF91">
    <property type="entry name" value="EUKARYOTIC TRANSLATION INITIATION FACTOR 2-ALPHA KINASE"/>
    <property type="match status" value="1"/>
</dbReference>
<keyword evidence="10" id="KW-0834">Unfolded protein response</keyword>
<evidence type="ECO:0000313" key="17">
    <source>
        <dbReference type="Proteomes" id="UP000829291"/>
    </source>
</evidence>
<protein>
    <recommendedName>
        <fullName evidence="12">PRKR-like endoplasmic reticulum kinase</fullName>
    </recommendedName>
</protein>
<evidence type="ECO:0000256" key="5">
    <source>
        <dbReference type="ARBA" id="ARBA00022824"/>
    </source>
</evidence>
<dbReference type="PROSITE" id="PS00108">
    <property type="entry name" value="PROTEIN_KINASE_ST"/>
    <property type="match status" value="1"/>
</dbReference>
<dbReference type="FunCoup" id="A0A6J0BB10">
    <property type="interactions" value="1049"/>
</dbReference>
<keyword evidence="8" id="KW-0346">Stress response</keyword>
<organism evidence="18">
    <name type="scientific">Neodiprion lecontei</name>
    <name type="common">Redheaded pine sawfly</name>
    <dbReference type="NCBI Taxonomy" id="441921"/>
    <lineage>
        <taxon>Eukaryota</taxon>
        <taxon>Metazoa</taxon>
        <taxon>Ecdysozoa</taxon>
        <taxon>Arthropoda</taxon>
        <taxon>Hexapoda</taxon>
        <taxon>Insecta</taxon>
        <taxon>Pterygota</taxon>
        <taxon>Neoptera</taxon>
        <taxon>Endopterygota</taxon>
        <taxon>Hymenoptera</taxon>
        <taxon>Tenthredinoidea</taxon>
        <taxon>Diprionidae</taxon>
        <taxon>Diprioninae</taxon>
        <taxon>Neodiprion</taxon>
    </lineage>
</organism>
<dbReference type="GO" id="GO:0003743">
    <property type="term" value="F:translation initiation factor activity"/>
    <property type="evidence" value="ECO:0007669"/>
    <property type="project" value="UniProtKB-KW"/>
</dbReference>
<evidence type="ECO:0000256" key="3">
    <source>
        <dbReference type="ARBA" id="ARBA00022741"/>
    </source>
</evidence>
<sequence length="986" mass="111500">MFGELRIGKSLSFIILLLLTCTTLGNDVKIEQLTFCGQASSDKPSSSLVFVSTLDGKISALDTSQQGKVQWSVQLNDSPMLSSNIHRRELNNNGQWVRLIPSLNGGLYKFDGENVEAVPINSDNLLQTSYRYTDDLVFSGGKETQSYGVSSLTGQILYECNINGCTNKTDGNDQIDQEVLIIQRFQKTVRAIEPRTGHERWNFSVGQHVLSLVSQEDLDCHDDAPAPLKVDLKFELKVIVPEGRILAVDKLQPDAVLWQHQFDSPIVSIWQADYSTESRTYDSLKQVDLFSGSQWIWGSESSLSPSIYLGMHEKQLYIQESQTLHEMLDTSPKKVVHTPKFPWQPYPAISNAVAIKNVEEQEVGQKVSGSTDESQTTALSVLYASSYVNGNGYYLYTDNDLHLKDNKQCNNSTTPDIATEGIEELSLTDYLNEGDDTPVRVIIVSLWYWWKEVVIISITTAALLNFMLTQRLLNATTPTRDAILPPLIVERHIETKINDTKLQTDISNGSDFKSRYLTDFEPIDCLGKGGYGVVFEAKNKIDDCNYAIKRIALQNSRDSRERVMREVKALAKLDHHNIVRYFNAWLECPPMGWQEEHDQYWVDKQKFPPSEFSTGLSPGTSKPSDSVCIDVPSSIDSAFEAYKLDDHNDDSDSFIVFEKSNSDENKETASMIDLTEGKHPIGTSHLSNDIKVSVPCNTYGSYSKSSLCSNEAIRMNNENEIGKSDKKRSLSLSLDNKTKSVKRKPMKMFLYIQMQLCQRLSLREWLKQQVEPRNTQHTLKIFRQIVDAVEYVHLQGLIHRDLKPSNIFFAFDDKVKIGDFGLVTAMTVGCDEVPDERPEINKFKNTVHTARVGTHLYMSPEQMTGQAYDYKVDIYSLGIILYELLVPFKTEMERTIALRDLRKSIFPSDFSLKYTAEYNLLKMMLDENPKKRPTTLGIKARPPLANVQTAGSLDVDQECWHFDLPPKSRHSSVTSSSSGESWESIS</sequence>
<keyword evidence="3 13" id="KW-0547">Nucleotide-binding</keyword>